<dbReference type="EMBL" id="CP182909">
    <property type="protein sequence ID" value="XPM65218.1"/>
    <property type="molecule type" value="Genomic_DNA"/>
</dbReference>
<reference evidence="1 2" key="1">
    <citation type="journal article" date="2016" name="Genome Announc.">
        <title>Draft Genome Sequence of the Thermotolerant Cyanobacterium Desertifilum sp. IPPAS B-1220.</title>
        <authorList>
            <person name="Mironov K.S."/>
            <person name="Sinetova M.A."/>
            <person name="Bolatkhan K."/>
            <person name="Zayadan B.K."/>
            <person name="Ustinova V.V."/>
            <person name="Kupriyanova E.V."/>
            <person name="Skrypnik A.N."/>
            <person name="Gogoleva N.E."/>
            <person name="Gogolev Y.V."/>
            <person name="Los D.A."/>
        </authorList>
    </citation>
    <scope>NUCLEOTIDE SEQUENCE [LARGE SCALE GENOMIC DNA]</scope>
    <source>
        <strain evidence="1 2">IPPAS B-1220</strain>
    </source>
</reference>
<organism evidence="1 2">
    <name type="scientific">Desertifilum tharense IPPAS B-1220</name>
    <dbReference type="NCBI Taxonomy" id="1781255"/>
    <lineage>
        <taxon>Bacteria</taxon>
        <taxon>Bacillati</taxon>
        <taxon>Cyanobacteriota</taxon>
        <taxon>Cyanophyceae</taxon>
        <taxon>Desertifilales</taxon>
        <taxon>Desertifilaceae</taxon>
        <taxon>Desertifilum</taxon>
    </lineage>
</organism>
<evidence type="ECO:0000313" key="1">
    <source>
        <dbReference type="EMBL" id="XPM65218.1"/>
    </source>
</evidence>
<gene>
    <name evidence="1" type="ORF">BH720_005380</name>
</gene>
<keyword evidence="2" id="KW-1185">Reference proteome</keyword>
<proteinExistence type="predicted"/>
<evidence type="ECO:0000313" key="2">
    <source>
        <dbReference type="Proteomes" id="UP000095472"/>
    </source>
</evidence>
<protein>
    <submittedName>
        <fullName evidence="1">Uncharacterized protein</fullName>
    </submittedName>
</protein>
<dbReference type="Proteomes" id="UP000095472">
    <property type="component" value="Chromosome"/>
</dbReference>
<accession>A0ACD5GW70</accession>
<name>A0ACD5GW70_9CYAN</name>
<sequence>MSALRLVLVLFVIGGLILLILQNSSLTLPLTFLGLETQTLSLGLWLLFSLGAGFLTSLVLAVLLRFAIYLNAPLSVGAARRLDIRASGTPQPPRTPRPPETTKTRLQVDSPAPVAEPQPEPTVKTPAPSPAAESWTDDWEASPSKIGDWDDPPAKRSPSPAPSPTRIQAEPSQPTSSGTTYSYKPQDRDRSGVGRTEDVYDANFRVIVPLLVANSPNPRRRMTGRQGMMRTGFSAFSTGSA</sequence>